<evidence type="ECO:0000313" key="2">
    <source>
        <dbReference type="EMBL" id="KAF2138116.1"/>
    </source>
</evidence>
<sequence length="112" mass="12810">MSEEIICTAVISPKVDKVDEVEKILTTFTAWVHAFEPDTLKYQLLKQITGETPEFIMHERYKSQAAIEAHESSETFQKAAGQLKDLLARPLSIYWSRPVAGFENRDRGTLHM</sequence>
<dbReference type="PANTHER" id="PTHR40624">
    <property type="entry name" value="BIOSYNTHESIS MONOOXYGENASE, PUTATIVE (AFU_ORTHOLOGUE AFUA_1G12025)-RELATED"/>
    <property type="match status" value="1"/>
</dbReference>
<evidence type="ECO:0000259" key="1">
    <source>
        <dbReference type="PROSITE" id="PS51725"/>
    </source>
</evidence>
<dbReference type="OrthoDB" id="10011777at2759"/>
<protein>
    <recommendedName>
        <fullName evidence="1">ABM domain-containing protein</fullName>
    </recommendedName>
</protein>
<accession>A0A6A6B2S0</accession>
<dbReference type="InterPro" id="IPR007138">
    <property type="entry name" value="ABM_dom"/>
</dbReference>
<dbReference type="PROSITE" id="PS51725">
    <property type="entry name" value="ABM"/>
    <property type="match status" value="1"/>
</dbReference>
<dbReference type="Proteomes" id="UP000799438">
    <property type="component" value="Unassembled WGS sequence"/>
</dbReference>
<dbReference type="EMBL" id="ML995498">
    <property type="protein sequence ID" value="KAF2138116.1"/>
    <property type="molecule type" value="Genomic_DNA"/>
</dbReference>
<dbReference type="AlphaFoldDB" id="A0A6A6B2S0"/>
<dbReference type="InterPro" id="IPR011008">
    <property type="entry name" value="Dimeric_a/b-barrel"/>
</dbReference>
<dbReference type="Gene3D" id="3.30.70.100">
    <property type="match status" value="1"/>
</dbReference>
<dbReference type="Pfam" id="PF03992">
    <property type="entry name" value="ABM"/>
    <property type="match status" value="1"/>
</dbReference>
<proteinExistence type="predicted"/>
<dbReference type="PANTHER" id="PTHR40624:SF1">
    <property type="entry name" value="BIOSYNTHESIS MONOOXYGENASE, PUTATIVE (AFU_ORTHOLOGUE AFUA_1G12025)-RELATED"/>
    <property type="match status" value="1"/>
</dbReference>
<dbReference type="GeneID" id="54298623"/>
<dbReference type="SUPFAM" id="SSF54909">
    <property type="entry name" value="Dimeric alpha+beta barrel"/>
    <property type="match status" value="1"/>
</dbReference>
<reference evidence="2" key="1">
    <citation type="journal article" date="2020" name="Stud. Mycol.">
        <title>101 Dothideomycetes genomes: a test case for predicting lifestyles and emergence of pathogens.</title>
        <authorList>
            <person name="Haridas S."/>
            <person name="Albert R."/>
            <person name="Binder M."/>
            <person name="Bloem J."/>
            <person name="Labutti K."/>
            <person name="Salamov A."/>
            <person name="Andreopoulos B."/>
            <person name="Baker S."/>
            <person name="Barry K."/>
            <person name="Bills G."/>
            <person name="Bluhm B."/>
            <person name="Cannon C."/>
            <person name="Castanera R."/>
            <person name="Culley D."/>
            <person name="Daum C."/>
            <person name="Ezra D."/>
            <person name="Gonzalez J."/>
            <person name="Henrissat B."/>
            <person name="Kuo A."/>
            <person name="Liang C."/>
            <person name="Lipzen A."/>
            <person name="Lutzoni F."/>
            <person name="Magnuson J."/>
            <person name="Mondo S."/>
            <person name="Nolan M."/>
            <person name="Ohm R."/>
            <person name="Pangilinan J."/>
            <person name="Park H.-J."/>
            <person name="Ramirez L."/>
            <person name="Alfaro M."/>
            <person name="Sun H."/>
            <person name="Tritt A."/>
            <person name="Yoshinaga Y."/>
            <person name="Zwiers L.-H."/>
            <person name="Turgeon B."/>
            <person name="Goodwin S."/>
            <person name="Spatafora J."/>
            <person name="Crous P."/>
            <person name="Grigoriev I."/>
        </authorList>
    </citation>
    <scope>NUCLEOTIDE SEQUENCE</scope>
    <source>
        <strain evidence="2">CBS 121167</strain>
    </source>
</reference>
<gene>
    <name evidence="2" type="ORF">K452DRAFT_291161</name>
</gene>
<feature type="domain" description="ABM" evidence="1">
    <location>
        <begin position="5"/>
        <end position="95"/>
    </location>
</feature>
<organism evidence="2 3">
    <name type="scientific">Aplosporella prunicola CBS 121167</name>
    <dbReference type="NCBI Taxonomy" id="1176127"/>
    <lineage>
        <taxon>Eukaryota</taxon>
        <taxon>Fungi</taxon>
        <taxon>Dikarya</taxon>
        <taxon>Ascomycota</taxon>
        <taxon>Pezizomycotina</taxon>
        <taxon>Dothideomycetes</taxon>
        <taxon>Dothideomycetes incertae sedis</taxon>
        <taxon>Botryosphaeriales</taxon>
        <taxon>Aplosporellaceae</taxon>
        <taxon>Aplosporella</taxon>
    </lineage>
</organism>
<dbReference type="RefSeq" id="XP_033393829.1">
    <property type="nucleotide sequence ID" value="XM_033541127.1"/>
</dbReference>
<name>A0A6A6B2S0_9PEZI</name>
<evidence type="ECO:0000313" key="3">
    <source>
        <dbReference type="Proteomes" id="UP000799438"/>
    </source>
</evidence>
<keyword evidence="3" id="KW-1185">Reference proteome</keyword>